<dbReference type="OrthoDB" id="4415835at2759"/>
<evidence type="ECO:0000256" key="2">
    <source>
        <dbReference type="ARBA" id="ARBA00009349"/>
    </source>
</evidence>
<evidence type="ECO:0000313" key="6">
    <source>
        <dbReference type="EMBL" id="QKX55853.1"/>
    </source>
</evidence>
<dbReference type="GO" id="GO:0019632">
    <property type="term" value="P:shikimate metabolic process"/>
    <property type="evidence" value="ECO:0007669"/>
    <property type="project" value="TreeGrafter"/>
</dbReference>
<evidence type="ECO:0000256" key="1">
    <source>
        <dbReference type="ARBA" id="ARBA00006477"/>
    </source>
</evidence>
<proteinExistence type="inferred from homology"/>
<dbReference type="Gene3D" id="3.40.50.300">
    <property type="entry name" value="P-loop containing nucleotide triphosphate hydrolases"/>
    <property type="match status" value="1"/>
</dbReference>
<reference evidence="7" key="1">
    <citation type="submission" date="2020-06" db="EMBL/GenBank/DDBJ databases">
        <title>A chromosome-scale genome assembly of Talaromyces rugulosus W13939.</title>
        <authorList>
            <person name="Wang B."/>
            <person name="Guo L."/>
            <person name="Ye K."/>
            <person name="Wang L."/>
        </authorList>
    </citation>
    <scope>NUCLEOTIDE SEQUENCE [LARGE SCALE GENOMIC DNA]</scope>
    <source>
        <strain evidence="7">W13939</strain>
    </source>
</reference>
<dbReference type="Pfam" id="PF01202">
    <property type="entry name" value="SKI"/>
    <property type="match status" value="1"/>
</dbReference>
<dbReference type="PANTHER" id="PTHR21089">
    <property type="entry name" value="SHIKIMATE DEHYDROGENASE"/>
    <property type="match status" value="1"/>
</dbReference>
<dbReference type="GO" id="GO:0003855">
    <property type="term" value="F:3-dehydroquinate dehydratase activity"/>
    <property type="evidence" value="ECO:0007669"/>
    <property type="project" value="InterPro"/>
</dbReference>
<gene>
    <name evidence="6" type="ORF">TRUGW13939_02952</name>
</gene>
<dbReference type="RefSeq" id="XP_035342031.1">
    <property type="nucleotide sequence ID" value="XM_035486138.1"/>
</dbReference>
<dbReference type="GeneID" id="55990458"/>
<dbReference type="EMBL" id="CP055899">
    <property type="protein sequence ID" value="QKX55853.1"/>
    <property type="molecule type" value="Genomic_DNA"/>
</dbReference>
<organism evidence="6 7">
    <name type="scientific">Talaromyces rugulosus</name>
    <name type="common">Penicillium rugulosum</name>
    <dbReference type="NCBI Taxonomy" id="121627"/>
    <lineage>
        <taxon>Eukaryota</taxon>
        <taxon>Fungi</taxon>
        <taxon>Dikarya</taxon>
        <taxon>Ascomycota</taxon>
        <taxon>Pezizomycotina</taxon>
        <taxon>Eurotiomycetes</taxon>
        <taxon>Eurotiomycetidae</taxon>
        <taxon>Eurotiales</taxon>
        <taxon>Trichocomaceae</taxon>
        <taxon>Talaromyces</taxon>
        <taxon>Talaromyces sect. Islandici</taxon>
    </lineage>
</organism>
<dbReference type="Gene3D" id="3.40.50.10860">
    <property type="entry name" value="Leucine Dehydrogenase, chain A, domain 1"/>
    <property type="match status" value="1"/>
</dbReference>
<dbReference type="InterPro" id="IPR022893">
    <property type="entry name" value="Shikimate_DH_fam"/>
</dbReference>
<feature type="domain" description="SDH C-terminal" evidence="5">
    <location>
        <begin position="699"/>
        <end position="729"/>
    </location>
</feature>
<dbReference type="KEGG" id="trg:TRUGW13939_02952"/>
<dbReference type="SUPFAM" id="SSF51569">
    <property type="entry name" value="Aldolase"/>
    <property type="match status" value="1"/>
</dbReference>
<dbReference type="InterPro" id="IPR027417">
    <property type="entry name" value="P-loop_NTPase"/>
</dbReference>
<dbReference type="SUPFAM" id="SSF51735">
    <property type="entry name" value="NAD(P)-binding Rossmann-fold domains"/>
    <property type="match status" value="1"/>
</dbReference>
<dbReference type="GO" id="GO:0004764">
    <property type="term" value="F:shikimate 3-dehydrogenase (NADP+) activity"/>
    <property type="evidence" value="ECO:0007669"/>
    <property type="project" value="InterPro"/>
</dbReference>
<dbReference type="SUPFAM" id="SSF52540">
    <property type="entry name" value="P-loop containing nucleoside triphosphate hydrolases"/>
    <property type="match status" value="1"/>
</dbReference>
<evidence type="ECO:0000259" key="4">
    <source>
        <dbReference type="Pfam" id="PF08501"/>
    </source>
</evidence>
<evidence type="ECO:0000313" key="7">
    <source>
        <dbReference type="Proteomes" id="UP000509510"/>
    </source>
</evidence>
<sequence>MAVRVFETASRAYASNTSLVLVGFFGSGKTTIGIIASMKLNAKLIEFDTFFTNKVGSTPQSYLASVGSVKYREVEFQVTNDLLSAHKNGCVIVGIGAMGSRQQKALLQEFSQTHPVVYVRRDRTELQKFLGCTDEKLHQTFTAGNDFYESCSNFEFYNLTQRTTSLDAASTSHLRLKEVEKSFQRFLHHLYGMEQTRPYSPDPFTPEYTYALQVPLSWFEDSHRDYKELETGADAINLIIDLGSNPTAESLSMQIATIRTNSRVPVIFDVDKNAQLDQESHFKLVKIGLRLAPDILTVPLVWSDELVNKVASQKGSTKFIATYHHRCDWRHSELSAPCERAASLGFDSIRITSDCKAPACNIHCTSFAMQAIENYDIPTSAYIMGRAGSTSVCFNPILSPVCLPSRRDNGVSLREAQKALYASFIRSRSKFTLFGKDLWHSPSPAIHNAAYETFGMPHTFHKLESNNFEEIWSLLNDDAHGGVAVSLPYKTTVLALLDDISPAARDIQAVNTILLDRSATTENEKSKPIMRGYNTDHIGIRDCIYRNLSPANTIRDGSTALIIGAGGMARAAIYACHKLGLRNICIYNRTLDNANKLAEYYNEWEKERFSNSHKSLRVQVLSSLDCPWPEGLRQPTIVISCIPVYQIGNQPSPSLQVPDHWLQSSTGGVCIDLGYQREETNLLKLMREKAFEGWTLVNGLDVLIEQAIAQFELFAKRPAPVHIMRTAIRPFFKTHSETSS</sequence>
<feature type="domain" description="Quinate/shikimate 5-dehydrogenase/glutamyl-tRNA reductase" evidence="3">
    <location>
        <begin position="557"/>
        <end position="614"/>
    </location>
</feature>
<protein>
    <submittedName>
        <fullName evidence="6">Uncharacterized protein</fullName>
    </submittedName>
</protein>
<evidence type="ECO:0000259" key="5">
    <source>
        <dbReference type="Pfam" id="PF18317"/>
    </source>
</evidence>
<dbReference type="AlphaFoldDB" id="A0A7H8QRU6"/>
<dbReference type="InterPro" id="IPR013708">
    <property type="entry name" value="Shikimate_DH-bd_N"/>
</dbReference>
<dbReference type="Gene3D" id="3.40.50.720">
    <property type="entry name" value="NAD(P)-binding Rossmann-like Domain"/>
    <property type="match status" value="1"/>
</dbReference>
<dbReference type="InterPro" id="IPR036291">
    <property type="entry name" value="NAD(P)-bd_dom_sf"/>
</dbReference>
<dbReference type="Gene3D" id="3.20.20.70">
    <property type="entry name" value="Aldolase class I"/>
    <property type="match status" value="1"/>
</dbReference>
<keyword evidence="7" id="KW-1185">Reference proteome</keyword>
<dbReference type="CDD" id="cd01065">
    <property type="entry name" value="NAD_bind_Shikimate_DH"/>
    <property type="match status" value="1"/>
</dbReference>
<dbReference type="Pfam" id="PF01487">
    <property type="entry name" value="DHquinase_I"/>
    <property type="match status" value="1"/>
</dbReference>
<dbReference type="Proteomes" id="UP000509510">
    <property type="component" value="Chromosome II"/>
</dbReference>
<dbReference type="InterPro" id="IPR031322">
    <property type="entry name" value="Shikimate/glucono_kinase"/>
</dbReference>
<dbReference type="InterPro" id="IPR001381">
    <property type="entry name" value="DHquinase_I"/>
</dbReference>
<comment type="similarity">
    <text evidence="1">In the 2nd section; belongs to the type-I 3-dehydroquinase family.</text>
</comment>
<dbReference type="Pfam" id="PF18317">
    <property type="entry name" value="SDH_C"/>
    <property type="match status" value="1"/>
</dbReference>
<feature type="domain" description="Shikimate dehydrogenase substrate binding N-terminal" evidence="4">
    <location>
        <begin position="433"/>
        <end position="513"/>
    </location>
</feature>
<dbReference type="GO" id="GO:0009423">
    <property type="term" value="P:chorismate biosynthetic process"/>
    <property type="evidence" value="ECO:0007669"/>
    <property type="project" value="TreeGrafter"/>
</dbReference>
<dbReference type="InterPro" id="IPR013785">
    <property type="entry name" value="Aldolase_TIM"/>
</dbReference>
<dbReference type="InterPro" id="IPR041121">
    <property type="entry name" value="SDH_C"/>
</dbReference>
<name>A0A7H8QRU6_TALRU</name>
<comment type="similarity">
    <text evidence="2">In the N-terminal section; belongs to the shikimate kinase family.</text>
</comment>
<dbReference type="PANTHER" id="PTHR21089:SF1">
    <property type="entry name" value="BIFUNCTIONAL 3-DEHYDROQUINATE DEHYDRATASE_SHIKIMATE DEHYDROGENASE, CHLOROPLASTIC"/>
    <property type="match status" value="1"/>
</dbReference>
<evidence type="ECO:0000259" key="3">
    <source>
        <dbReference type="Pfam" id="PF01488"/>
    </source>
</evidence>
<dbReference type="InterPro" id="IPR046346">
    <property type="entry name" value="Aminoacid_DH-like_N_sf"/>
</dbReference>
<dbReference type="SUPFAM" id="SSF53223">
    <property type="entry name" value="Aminoacid dehydrogenase-like, N-terminal domain"/>
    <property type="match status" value="1"/>
</dbReference>
<dbReference type="Pfam" id="PF01488">
    <property type="entry name" value="Shikimate_DH"/>
    <property type="match status" value="1"/>
</dbReference>
<accession>A0A7H8QRU6</accession>
<dbReference type="InterPro" id="IPR006151">
    <property type="entry name" value="Shikm_DH/Glu-tRNA_Rdtase"/>
</dbReference>
<dbReference type="Pfam" id="PF08501">
    <property type="entry name" value="Shikimate_dh_N"/>
    <property type="match status" value="1"/>
</dbReference>